<dbReference type="OrthoDB" id="2142040at2759"/>
<dbReference type="InterPro" id="IPR008930">
    <property type="entry name" value="Terpenoid_cyclase/PrenylTrfase"/>
</dbReference>
<dbReference type="InterPro" id="IPR011626">
    <property type="entry name" value="Alpha-macroglobulin_TED"/>
</dbReference>
<dbReference type="SUPFAM" id="SSF48239">
    <property type="entry name" value="Terpenoid cyclases/Protein prenyltransferases"/>
    <property type="match status" value="1"/>
</dbReference>
<dbReference type="GO" id="GO:0005615">
    <property type="term" value="C:extracellular space"/>
    <property type="evidence" value="ECO:0007669"/>
    <property type="project" value="InterPro"/>
</dbReference>
<dbReference type="AlphaFoldDB" id="N6TL95"/>
<accession>N6TL95</accession>
<dbReference type="HOGENOM" id="CLU_2645027_0_0_1"/>
<dbReference type="Pfam" id="PF07678">
    <property type="entry name" value="TED_complement"/>
    <property type="match status" value="1"/>
</dbReference>
<name>N6TL95_DENPD</name>
<dbReference type="Gene3D" id="1.50.10.20">
    <property type="match status" value="1"/>
</dbReference>
<protein>
    <submittedName>
        <fullName evidence="1">Uncharacterized protein</fullName>
    </submittedName>
</protein>
<sequence length="77" mass="8921">MSFLQIQTILSFKKQDDSFSEHPMLGSHRVTVSVLEALSKIQLYFNIDPDLIQAVKRWVQLRQEDDGRFTPLDGDVK</sequence>
<feature type="non-terminal residue" evidence="1">
    <location>
        <position position="1"/>
    </location>
</feature>
<organism evidence="1">
    <name type="scientific">Dendroctonus ponderosae</name>
    <name type="common">Mountain pine beetle</name>
    <dbReference type="NCBI Taxonomy" id="77166"/>
    <lineage>
        <taxon>Eukaryota</taxon>
        <taxon>Metazoa</taxon>
        <taxon>Ecdysozoa</taxon>
        <taxon>Arthropoda</taxon>
        <taxon>Hexapoda</taxon>
        <taxon>Insecta</taxon>
        <taxon>Pterygota</taxon>
        <taxon>Neoptera</taxon>
        <taxon>Endopterygota</taxon>
        <taxon>Coleoptera</taxon>
        <taxon>Polyphaga</taxon>
        <taxon>Cucujiformia</taxon>
        <taxon>Curculionidae</taxon>
        <taxon>Scolytinae</taxon>
        <taxon>Dendroctonus</taxon>
    </lineage>
</organism>
<feature type="non-terminal residue" evidence="1">
    <location>
        <position position="77"/>
    </location>
</feature>
<dbReference type="EMBL" id="KB740840">
    <property type="protein sequence ID" value="ENN78748.1"/>
    <property type="molecule type" value="Genomic_DNA"/>
</dbReference>
<gene>
    <name evidence="1" type="ORF">YQE_04786</name>
</gene>
<reference evidence="1" key="1">
    <citation type="journal article" date="2013" name="Genome Biol.">
        <title>Draft genome of the mountain pine beetle, Dendroctonus ponderosae Hopkins, a major forest pest.</title>
        <authorList>
            <person name="Keeling C.I."/>
            <person name="Yuen M.M."/>
            <person name="Liao N.Y."/>
            <person name="Docking T.R."/>
            <person name="Chan S.K."/>
            <person name="Taylor G.A."/>
            <person name="Palmquist D.L."/>
            <person name="Jackman S.D."/>
            <person name="Nguyen A."/>
            <person name="Li M."/>
            <person name="Henderson H."/>
            <person name="Janes J.K."/>
            <person name="Zhao Y."/>
            <person name="Pandoh P."/>
            <person name="Moore R."/>
            <person name="Sperling F.A."/>
            <person name="Huber D.P."/>
            <person name="Birol I."/>
            <person name="Jones S.J."/>
            <person name="Bohlmann J."/>
        </authorList>
    </citation>
    <scope>NUCLEOTIDE SEQUENCE</scope>
</reference>
<evidence type="ECO:0000313" key="1">
    <source>
        <dbReference type="EMBL" id="ENN78748.1"/>
    </source>
</evidence>
<proteinExistence type="predicted"/>